<dbReference type="EMBL" id="PTJC01000005">
    <property type="protein sequence ID" value="PPK88740.1"/>
    <property type="molecule type" value="Genomic_DNA"/>
</dbReference>
<accession>A0A2S6IB53</accession>
<protein>
    <recommendedName>
        <fullName evidence="2">Luciferase-like monooxygenase</fullName>
    </recommendedName>
</protein>
<dbReference type="Proteomes" id="UP000237662">
    <property type="component" value="Unassembled WGS sequence"/>
</dbReference>
<dbReference type="SUPFAM" id="SSF51679">
    <property type="entry name" value="Bacterial luciferase-like"/>
    <property type="match status" value="1"/>
</dbReference>
<dbReference type="NCBIfam" id="TIGR03558">
    <property type="entry name" value="oxido_grp_1"/>
    <property type="match status" value="1"/>
</dbReference>
<comment type="caution">
    <text evidence="4">The sequence shown here is derived from an EMBL/GenBank/DDBJ whole genome shotgun (WGS) entry which is preliminary data.</text>
</comment>
<dbReference type="Gene3D" id="3.20.20.30">
    <property type="entry name" value="Luciferase-like domain"/>
    <property type="match status" value="1"/>
</dbReference>
<evidence type="ECO:0000313" key="5">
    <source>
        <dbReference type="Proteomes" id="UP000237662"/>
    </source>
</evidence>
<comment type="similarity">
    <text evidence="1">To bacterial alkanal monooxygenase alpha and beta chains.</text>
</comment>
<dbReference type="AlphaFoldDB" id="A0A2S6IB53"/>
<dbReference type="OrthoDB" id="9780518at2"/>
<dbReference type="PANTHER" id="PTHR30137:SF6">
    <property type="entry name" value="LUCIFERASE-LIKE MONOOXYGENASE"/>
    <property type="match status" value="1"/>
</dbReference>
<dbReference type="PANTHER" id="PTHR30137">
    <property type="entry name" value="LUCIFERASE-LIKE MONOOXYGENASE"/>
    <property type="match status" value="1"/>
</dbReference>
<dbReference type="InterPro" id="IPR050766">
    <property type="entry name" value="Bact_Lucif_Oxidored"/>
</dbReference>
<name>A0A2S6IB53_9BACT</name>
<evidence type="ECO:0000313" key="4">
    <source>
        <dbReference type="EMBL" id="PPK88740.1"/>
    </source>
</evidence>
<feature type="domain" description="Luciferase-like" evidence="3">
    <location>
        <begin position="10"/>
        <end position="240"/>
    </location>
</feature>
<evidence type="ECO:0000259" key="3">
    <source>
        <dbReference type="Pfam" id="PF00296"/>
    </source>
</evidence>
<organism evidence="4 5">
    <name type="scientific">Neolewinella xylanilytica</name>
    <dbReference type="NCBI Taxonomy" id="1514080"/>
    <lineage>
        <taxon>Bacteria</taxon>
        <taxon>Pseudomonadati</taxon>
        <taxon>Bacteroidota</taxon>
        <taxon>Saprospiria</taxon>
        <taxon>Saprospirales</taxon>
        <taxon>Lewinellaceae</taxon>
        <taxon>Neolewinella</taxon>
    </lineage>
</organism>
<dbReference type="Pfam" id="PF00296">
    <property type="entry name" value="Bac_luciferase"/>
    <property type="match status" value="1"/>
</dbReference>
<proteinExistence type="predicted"/>
<reference evidence="4 5" key="1">
    <citation type="submission" date="2018-02" db="EMBL/GenBank/DDBJ databases">
        <title>Genomic Encyclopedia of Archaeal and Bacterial Type Strains, Phase II (KMG-II): from individual species to whole genera.</title>
        <authorList>
            <person name="Goeker M."/>
        </authorList>
    </citation>
    <scope>NUCLEOTIDE SEQUENCE [LARGE SCALE GENOMIC DNA]</scope>
    <source>
        <strain evidence="4 5">DSM 29526</strain>
    </source>
</reference>
<dbReference type="InterPro" id="IPR019949">
    <property type="entry name" value="CmoO-like"/>
</dbReference>
<dbReference type="InterPro" id="IPR036661">
    <property type="entry name" value="Luciferase-like_sf"/>
</dbReference>
<sequence>MSTNPPTNVKFSVLDLAAVADGSTPADTFRNSLSLARHVEQLGYTRYWVSEHHNMAGVASSSPPVLIGYLAGGTNTLRVGSGGIMLPNHAPLIVAEQMGTLATLYPGRIDLGLGRAPGTDPVASRAIRGAAAFTAPDFPGDIEQLQTYFSAENRHGQVRAIPGEGLDVPIYILGSSTESAYLAGVMGLPYAFASHFAPTQFMAAVKRYRDNFRPSDVLQEPYVIACINVIAADSDEEAKYLGTTLEQMMLGVVSGRRKLMQPPVDSMDKLWSPAERQHVEHMLSLSFISGRDRLESDLQHFLAQTGVNELMASTHLYDHAARLRSYELFADVMQGVAA</sequence>
<evidence type="ECO:0000256" key="1">
    <source>
        <dbReference type="ARBA" id="ARBA00007789"/>
    </source>
</evidence>
<dbReference type="RefSeq" id="WP_104419272.1">
    <property type="nucleotide sequence ID" value="NZ_PTJC01000005.1"/>
</dbReference>
<evidence type="ECO:0000256" key="2">
    <source>
        <dbReference type="ARBA" id="ARBA00074555"/>
    </source>
</evidence>
<dbReference type="GO" id="GO:0016705">
    <property type="term" value="F:oxidoreductase activity, acting on paired donors, with incorporation or reduction of molecular oxygen"/>
    <property type="evidence" value="ECO:0007669"/>
    <property type="project" value="InterPro"/>
</dbReference>
<keyword evidence="5" id="KW-1185">Reference proteome</keyword>
<dbReference type="GO" id="GO:0005829">
    <property type="term" value="C:cytosol"/>
    <property type="evidence" value="ECO:0007669"/>
    <property type="project" value="TreeGrafter"/>
</dbReference>
<dbReference type="FunFam" id="3.20.20.30:FF:000002">
    <property type="entry name" value="LLM class flavin-dependent oxidoreductase"/>
    <property type="match status" value="1"/>
</dbReference>
<dbReference type="CDD" id="cd00347">
    <property type="entry name" value="Flavin_utilizing_monoxygenases"/>
    <property type="match status" value="1"/>
</dbReference>
<dbReference type="InterPro" id="IPR011251">
    <property type="entry name" value="Luciferase-like_dom"/>
</dbReference>
<gene>
    <name evidence="4" type="ORF">CLV84_1711</name>
</gene>